<dbReference type="Pfam" id="PF00635">
    <property type="entry name" value="Motile_Sperm"/>
    <property type="match status" value="1"/>
</dbReference>
<proteinExistence type="predicted"/>
<dbReference type="CDD" id="cd00170">
    <property type="entry name" value="SEC14"/>
    <property type="match status" value="1"/>
</dbReference>
<accession>A0ABM3JVP7</accession>
<keyword evidence="2" id="KW-0812">Transmembrane</keyword>
<dbReference type="InterPro" id="IPR036273">
    <property type="entry name" value="CRAL/TRIO_N_dom_sf"/>
</dbReference>
<feature type="domain" description="CRAL-TRIO" evidence="3">
    <location>
        <begin position="83"/>
        <end position="240"/>
    </location>
</feature>
<evidence type="ECO:0000313" key="5">
    <source>
        <dbReference type="Proteomes" id="UP001652620"/>
    </source>
</evidence>
<dbReference type="Gene3D" id="2.60.40.10">
    <property type="entry name" value="Immunoglobulins"/>
    <property type="match status" value="1"/>
</dbReference>
<keyword evidence="5" id="KW-1185">Reference proteome</keyword>
<dbReference type="Gene3D" id="3.40.525.10">
    <property type="entry name" value="CRAL-TRIO lipid binding domain"/>
    <property type="match status" value="1"/>
</dbReference>
<dbReference type="InterPro" id="IPR053012">
    <property type="entry name" value="ER-organelle_contact"/>
</dbReference>
<feature type="region of interest" description="Disordered" evidence="1">
    <location>
        <begin position="254"/>
        <end position="275"/>
    </location>
</feature>
<sequence length="530" mass="60323">MSVKAPTPTKSQIDELRNLFNEKYEQSPPAVPFHYRDLERIRDGDKWLTRFLEMYDLNTQTSIEKLWETCIWRQQFGTNELNENNLVKEYLHDGVVFAHNKDVDGKALLIFRTKLHVKGTKNMDEVIRVVVYWIERIHRETDLDQMTIFFDMAGTGVTNMDMEFVKRIIETFKLYYPNALNYILIFEMAWVLNAAFKIIKGFLPAKALEILKMISKKDINQYIDKANCLASWGGNDLYEFKFVPEQLKRPTTLTVKSNGALPSEPTSPDSPNEKKVHFANNNRMYAGSEMPECERGYQTLDPMSKCTMLRISPNDNIYFNRGENSESIIELTCIGKQAITYKIQTTSPEKFRVRPRCGYLAPSETVSVNLMLKQDYHLGESPKDKFLVMCMPAPVGIEPSQQSMSEAWKMKPQNGNDVEQHRLTCNYRSSASAASTPGTCACGKITVFNGGPDEGFSSTKSTNTSDLSTQAKHLESQLRFTQILQCITLVFLLGLCVAVVYLLKTQLNHLPGCIGDEECSVSANCQSRNL</sequence>
<dbReference type="SMART" id="SM00516">
    <property type="entry name" value="SEC14"/>
    <property type="match status" value="1"/>
</dbReference>
<protein>
    <submittedName>
        <fullName evidence="6">Motile sperm domain-containing protein 2 isoform X1</fullName>
    </submittedName>
</protein>
<evidence type="ECO:0000259" key="3">
    <source>
        <dbReference type="PROSITE" id="PS50191"/>
    </source>
</evidence>
<dbReference type="PANTHER" id="PTHR46384">
    <property type="entry name" value="MOTILE SPERM DOMAIN-CONTAINING PROTEIN 2"/>
    <property type="match status" value="1"/>
</dbReference>
<dbReference type="PROSITE" id="PS50191">
    <property type="entry name" value="CRAL_TRIO"/>
    <property type="match status" value="1"/>
</dbReference>
<evidence type="ECO:0000256" key="1">
    <source>
        <dbReference type="SAM" id="MobiDB-lite"/>
    </source>
</evidence>
<name>A0ABM3JVP7_BACDO</name>
<dbReference type="InterPro" id="IPR000535">
    <property type="entry name" value="MSP_dom"/>
</dbReference>
<dbReference type="Proteomes" id="UP001652620">
    <property type="component" value="Chromosome 5"/>
</dbReference>
<dbReference type="RefSeq" id="XP_049313303.1">
    <property type="nucleotide sequence ID" value="XM_049457346.1"/>
</dbReference>
<gene>
    <name evidence="6" type="primary">LOC105229014</name>
</gene>
<dbReference type="Pfam" id="PF00650">
    <property type="entry name" value="CRAL_TRIO"/>
    <property type="match status" value="1"/>
</dbReference>
<feature type="domain" description="MSP" evidence="4">
    <location>
        <begin position="308"/>
        <end position="426"/>
    </location>
</feature>
<dbReference type="InterPro" id="IPR001251">
    <property type="entry name" value="CRAL-TRIO_dom"/>
</dbReference>
<dbReference type="SUPFAM" id="SSF49354">
    <property type="entry name" value="PapD-like"/>
    <property type="match status" value="1"/>
</dbReference>
<dbReference type="InterPro" id="IPR036865">
    <property type="entry name" value="CRAL-TRIO_dom_sf"/>
</dbReference>
<dbReference type="SUPFAM" id="SSF52087">
    <property type="entry name" value="CRAL/TRIO domain"/>
    <property type="match status" value="1"/>
</dbReference>
<evidence type="ECO:0000256" key="2">
    <source>
        <dbReference type="SAM" id="Phobius"/>
    </source>
</evidence>
<dbReference type="PANTHER" id="PTHR46384:SF1">
    <property type="entry name" value="MOTILE SPERM DOMAIN-CONTAINING PROTEIN 2"/>
    <property type="match status" value="1"/>
</dbReference>
<evidence type="ECO:0000259" key="4">
    <source>
        <dbReference type="PROSITE" id="PS50202"/>
    </source>
</evidence>
<dbReference type="InterPro" id="IPR013783">
    <property type="entry name" value="Ig-like_fold"/>
</dbReference>
<dbReference type="InterPro" id="IPR008962">
    <property type="entry name" value="PapD-like_sf"/>
</dbReference>
<evidence type="ECO:0000313" key="6">
    <source>
        <dbReference type="RefSeq" id="XP_049313303.1"/>
    </source>
</evidence>
<keyword evidence="2" id="KW-1133">Transmembrane helix</keyword>
<keyword evidence="2" id="KW-0472">Membrane</keyword>
<dbReference type="SUPFAM" id="SSF46938">
    <property type="entry name" value="CRAL/TRIO N-terminal domain"/>
    <property type="match status" value="1"/>
</dbReference>
<dbReference type="GeneID" id="105229014"/>
<organism evidence="5 6">
    <name type="scientific">Bactrocera dorsalis</name>
    <name type="common">Oriental fruit fly</name>
    <name type="synonym">Dacus dorsalis</name>
    <dbReference type="NCBI Taxonomy" id="27457"/>
    <lineage>
        <taxon>Eukaryota</taxon>
        <taxon>Metazoa</taxon>
        <taxon>Ecdysozoa</taxon>
        <taxon>Arthropoda</taxon>
        <taxon>Hexapoda</taxon>
        <taxon>Insecta</taxon>
        <taxon>Pterygota</taxon>
        <taxon>Neoptera</taxon>
        <taxon>Endopterygota</taxon>
        <taxon>Diptera</taxon>
        <taxon>Brachycera</taxon>
        <taxon>Muscomorpha</taxon>
        <taxon>Tephritoidea</taxon>
        <taxon>Tephritidae</taxon>
        <taxon>Bactrocera</taxon>
        <taxon>Bactrocera</taxon>
    </lineage>
</organism>
<reference evidence="6" key="1">
    <citation type="submission" date="2025-08" db="UniProtKB">
        <authorList>
            <consortium name="RefSeq"/>
        </authorList>
    </citation>
    <scope>IDENTIFICATION</scope>
    <source>
        <tissue evidence="6">Adult</tissue>
    </source>
</reference>
<feature type="transmembrane region" description="Helical" evidence="2">
    <location>
        <begin position="482"/>
        <end position="503"/>
    </location>
</feature>
<dbReference type="PROSITE" id="PS50202">
    <property type="entry name" value="MSP"/>
    <property type="match status" value="1"/>
</dbReference>